<evidence type="ECO:0000313" key="1">
    <source>
        <dbReference type="EMBL" id="EBP3986209.1"/>
    </source>
</evidence>
<proteinExistence type="predicted"/>
<name>A0A5U3EK60_SALET</name>
<sequence length="89" mass="10251">MITLNSCAGNAHQLPEDKISNKEILALLNIKHQEFSSARKWRPEDFPKGVRCGQSIFYSKKEVIEFFGRYGYKPKDAQRKPILVAAKIR</sequence>
<reference evidence="1" key="1">
    <citation type="submission" date="2018-07" db="EMBL/GenBank/DDBJ databases">
        <authorList>
            <consortium name="GenomeTrakr network: Whole genome sequencing for foodborne pathogen traceback"/>
        </authorList>
    </citation>
    <scope>NUCLEOTIDE SEQUENCE</scope>
    <source>
        <strain evidence="1">CFSAN002857</strain>
    </source>
</reference>
<dbReference type="AlphaFoldDB" id="A0A5U3EK60"/>
<accession>A0A5U3EK60</accession>
<organism evidence="1">
    <name type="scientific">Salmonella enterica I</name>
    <dbReference type="NCBI Taxonomy" id="59201"/>
    <lineage>
        <taxon>Bacteria</taxon>
        <taxon>Pseudomonadati</taxon>
        <taxon>Pseudomonadota</taxon>
        <taxon>Gammaproteobacteria</taxon>
        <taxon>Enterobacterales</taxon>
        <taxon>Enterobacteriaceae</taxon>
        <taxon>Salmonella</taxon>
    </lineage>
</organism>
<comment type="caution">
    <text evidence="1">The sequence shown here is derived from an EMBL/GenBank/DDBJ whole genome shotgun (WGS) entry which is preliminary data.</text>
</comment>
<dbReference type="EMBL" id="AAGLPU010000015">
    <property type="protein sequence ID" value="EBP3986209.1"/>
    <property type="molecule type" value="Genomic_DNA"/>
</dbReference>
<protein>
    <submittedName>
        <fullName evidence="1">Uncharacterized protein</fullName>
    </submittedName>
</protein>
<gene>
    <name evidence="1" type="ORF">S308_12390</name>
</gene>